<evidence type="ECO:0000259" key="3">
    <source>
        <dbReference type="SMART" id="SM00910"/>
    </source>
</evidence>
<proteinExistence type="predicted"/>
<keyword evidence="2" id="KW-0378">Hydrolase</keyword>
<dbReference type="InterPro" id="IPR014905">
    <property type="entry name" value="HIRAN"/>
</dbReference>
<evidence type="ECO:0000313" key="5">
    <source>
        <dbReference type="Proteomes" id="UP000238924"/>
    </source>
</evidence>
<keyword evidence="4" id="KW-0238">DNA-binding</keyword>
<dbReference type="RefSeq" id="WP_104618619.1">
    <property type="nucleotide sequence ID" value="NZ_JJMJ01000132.1"/>
</dbReference>
<dbReference type="Proteomes" id="UP000238924">
    <property type="component" value="Unassembled WGS sequence"/>
</dbReference>
<reference evidence="4 5" key="1">
    <citation type="submission" date="2014-04" db="EMBL/GenBank/DDBJ databases">
        <title>Whole genome sequence of 'Brachyspira hampsonii' D13-03603F2.</title>
        <authorList>
            <person name="Patterson A.H."/>
            <person name="Chaban B."/>
            <person name="Fernando C."/>
            <person name="Harding J.C."/>
            <person name="Hill J.E."/>
        </authorList>
    </citation>
    <scope>NUCLEOTIDE SEQUENCE [LARGE SCALE GENOMIC DNA]</scope>
    <source>
        <strain evidence="4 5">D13-03603F2</strain>
    </source>
</reference>
<feature type="domain" description="HIRAN" evidence="3">
    <location>
        <begin position="31"/>
        <end position="131"/>
    </location>
</feature>
<keyword evidence="1" id="KW-0479">Metal-binding</keyword>
<sequence length="154" mass="18521">MNKSTKHTTYIINHEESFKRIIINRNYKTKRYYIDFFVAGYKYNDGKDLIYSLLKNEPINLVHEIANPYDRFAIAIYDKDFVRLGYVPSVISPLISYKLEDKRNRVYAIIKNVKLDAADECKIEIRVFIDIDKKRKELFDLHINQYMILYVCYE</sequence>
<evidence type="ECO:0000313" key="4">
    <source>
        <dbReference type="EMBL" id="PPS21825.1"/>
    </source>
</evidence>
<organism evidence="4 5">
    <name type="scientific">Brachyspira murdochii</name>
    <dbReference type="NCBI Taxonomy" id="84378"/>
    <lineage>
        <taxon>Bacteria</taxon>
        <taxon>Pseudomonadati</taxon>
        <taxon>Spirochaetota</taxon>
        <taxon>Spirochaetia</taxon>
        <taxon>Brachyspirales</taxon>
        <taxon>Brachyspiraceae</taxon>
        <taxon>Brachyspira</taxon>
    </lineage>
</organism>
<dbReference type="SMART" id="SM00910">
    <property type="entry name" value="HIRAN"/>
    <property type="match status" value="1"/>
</dbReference>
<keyword evidence="5" id="KW-1185">Reference proteome</keyword>
<accession>A0ABX5B3U5</accession>
<dbReference type="Pfam" id="PF08797">
    <property type="entry name" value="HIRAN"/>
    <property type="match status" value="1"/>
</dbReference>
<evidence type="ECO:0000256" key="1">
    <source>
        <dbReference type="ARBA" id="ARBA00022723"/>
    </source>
</evidence>
<dbReference type="GO" id="GO:0003677">
    <property type="term" value="F:DNA binding"/>
    <property type="evidence" value="ECO:0007669"/>
    <property type="project" value="UniProtKB-KW"/>
</dbReference>
<protein>
    <submittedName>
        <fullName evidence="4">DNA-binding protein</fullName>
    </submittedName>
</protein>
<gene>
    <name evidence="4" type="ORF">DJ52_08485</name>
</gene>
<dbReference type="Gene3D" id="3.30.70.2330">
    <property type="match status" value="1"/>
</dbReference>
<evidence type="ECO:0000256" key="2">
    <source>
        <dbReference type="ARBA" id="ARBA00022801"/>
    </source>
</evidence>
<dbReference type="EMBL" id="JJMJ01000132">
    <property type="protein sequence ID" value="PPS21825.1"/>
    <property type="molecule type" value="Genomic_DNA"/>
</dbReference>
<name>A0ABX5B3U5_9SPIR</name>
<comment type="caution">
    <text evidence="4">The sequence shown here is derived from an EMBL/GenBank/DDBJ whole genome shotgun (WGS) entry which is preliminary data.</text>
</comment>